<feature type="domain" description="Alpha-carbonic anhydrase" evidence="12">
    <location>
        <begin position="1"/>
        <end position="201"/>
    </location>
</feature>
<dbReference type="PANTHER" id="PTHR18952">
    <property type="entry name" value="CARBONIC ANHYDRASE"/>
    <property type="match status" value="1"/>
</dbReference>
<evidence type="ECO:0000313" key="13">
    <source>
        <dbReference type="Ensembl" id="ENSEBUP00000004213.1"/>
    </source>
</evidence>
<comment type="subcellular location">
    <subcellularLocation>
        <location evidence="1">Cell membrane</location>
        <topology evidence="1">Lipid-anchor</topology>
        <topology evidence="1">GPI-anchor</topology>
    </subcellularLocation>
</comment>
<evidence type="ECO:0000256" key="7">
    <source>
        <dbReference type="ARBA" id="ARBA00023288"/>
    </source>
</evidence>
<dbReference type="InterPro" id="IPR001148">
    <property type="entry name" value="CA_dom"/>
</dbReference>
<dbReference type="Pfam" id="PF00194">
    <property type="entry name" value="Carb_anhydrase"/>
    <property type="match status" value="1"/>
</dbReference>
<dbReference type="Proteomes" id="UP000694388">
    <property type="component" value="Unplaced"/>
</dbReference>
<sequence length="226" mass="25410">MYLCLYHVIVQVLLNGKSLTVNGGGLDGEYIADQFHLHWGNRTAAGSEHQLNNTQLPMELHIVHHKASYGDITQALSKPDGLAVLGFWIDVGKQNTNFDQIVNKLHAIPNKDQRVNISTFKMADLLPSNCELNNYYRYHGSLTTPECNEVVIWTMFETKIHLSQQQINTFSTTVMAEGDINLVNTFRSVQPLNSRTVQYSQAQSLLLKKTIALLSCTLTCLIMIAF</sequence>
<dbReference type="SMART" id="SM01057">
    <property type="entry name" value="Carb_anhydrase"/>
    <property type="match status" value="1"/>
</dbReference>
<keyword evidence="6" id="KW-0336">GPI-anchor</keyword>
<reference evidence="13" key="1">
    <citation type="submission" date="2025-08" db="UniProtKB">
        <authorList>
            <consortium name="Ensembl"/>
        </authorList>
    </citation>
    <scope>IDENTIFICATION</scope>
</reference>
<dbReference type="Gene3D" id="3.10.200.10">
    <property type="entry name" value="Alpha carbonic anhydrase"/>
    <property type="match status" value="1"/>
</dbReference>
<dbReference type="GO" id="GO:0005886">
    <property type="term" value="C:plasma membrane"/>
    <property type="evidence" value="ECO:0007669"/>
    <property type="project" value="UniProtKB-SubCell"/>
</dbReference>
<dbReference type="AlphaFoldDB" id="A0A8C4PXR8"/>
<dbReference type="GO" id="GO:0004089">
    <property type="term" value="F:carbonate dehydratase activity"/>
    <property type="evidence" value="ECO:0007669"/>
    <property type="project" value="UniProtKB-EC"/>
</dbReference>
<keyword evidence="6" id="KW-0472">Membrane</keyword>
<evidence type="ECO:0000256" key="8">
    <source>
        <dbReference type="ARBA" id="ARBA00032271"/>
    </source>
</evidence>
<dbReference type="Ensembl" id="ENSEBUT00000004636.1">
    <property type="protein sequence ID" value="ENSEBUP00000004213.1"/>
    <property type="gene ID" value="ENSEBUG00000002988.1"/>
</dbReference>
<evidence type="ECO:0000256" key="2">
    <source>
        <dbReference type="ARBA" id="ARBA00010718"/>
    </source>
</evidence>
<evidence type="ECO:0000259" key="12">
    <source>
        <dbReference type="PROSITE" id="PS51144"/>
    </source>
</evidence>
<dbReference type="OMA" id="RSWRANT"/>
<evidence type="ECO:0000313" key="14">
    <source>
        <dbReference type="Proteomes" id="UP000694388"/>
    </source>
</evidence>
<proteinExistence type="inferred from homology"/>
<evidence type="ECO:0000256" key="10">
    <source>
        <dbReference type="ARBA" id="ARBA00045603"/>
    </source>
</evidence>
<keyword evidence="6" id="KW-0325">Glycoprotein</keyword>
<comment type="subunit">
    <text evidence="3">Interacts with SLC4A4.</text>
</comment>
<dbReference type="PROSITE" id="PS51144">
    <property type="entry name" value="ALPHA_CA_2"/>
    <property type="match status" value="1"/>
</dbReference>
<name>A0A8C4PXR8_EPTBU</name>
<comment type="function">
    <text evidence="10">Catalyzes the reversible hydration of carbon dioxide into bicarbonate and protons and thus is essential to maintaining intracellular and extracellular pH. May stimulate the sodium/bicarbonate transporter activity of SLC4A4 that acts in pH homeostasis. It is essential for acid overload removal from the retina and retina epithelium, and acid release in the choriocapillaris in the choroid.</text>
</comment>
<keyword evidence="7" id="KW-0449">Lipoprotein</keyword>
<accession>A0A8C4PXR8</accession>
<dbReference type="GO" id="GO:0008270">
    <property type="term" value="F:zinc ion binding"/>
    <property type="evidence" value="ECO:0007669"/>
    <property type="project" value="InterPro"/>
</dbReference>
<evidence type="ECO:0000256" key="5">
    <source>
        <dbReference type="ARBA" id="ARBA00022475"/>
    </source>
</evidence>
<dbReference type="GeneTree" id="ENSGT00940000155690"/>
<reference evidence="13" key="2">
    <citation type="submission" date="2025-09" db="UniProtKB">
        <authorList>
            <consortium name="Ensembl"/>
        </authorList>
    </citation>
    <scope>IDENTIFICATION</scope>
</reference>
<dbReference type="PANTHER" id="PTHR18952:SF95">
    <property type="entry name" value="CARBONIC ANHYDRASE 4"/>
    <property type="match status" value="1"/>
</dbReference>
<evidence type="ECO:0000256" key="4">
    <source>
        <dbReference type="ARBA" id="ARBA00014205"/>
    </source>
</evidence>
<evidence type="ECO:0000256" key="9">
    <source>
        <dbReference type="ARBA" id="ARBA00032355"/>
    </source>
</evidence>
<organism evidence="13 14">
    <name type="scientific">Eptatretus burgeri</name>
    <name type="common">Inshore hagfish</name>
    <dbReference type="NCBI Taxonomy" id="7764"/>
    <lineage>
        <taxon>Eukaryota</taxon>
        <taxon>Metazoa</taxon>
        <taxon>Chordata</taxon>
        <taxon>Craniata</taxon>
        <taxon>Vertebrata</taxon>
        <taxon>Cyclostomata</taxon>
        <taxon>Myxini</taxon>
        <taxon>Myxiniformes</taxon>
        <taxon>Myxinidae</taxon>
        <taxon>Eptatretinae</taxon>
        <taxon>Eptatretus</taxon>
    </lineage>
</organism>
<comment type="similarity">
    <text evidence="2">Belongs to the alpha-carbonic anhydrase family.</text>
</comment>
<protein>
    <recommendedName>
        <fullName evidence="4">Carbonic anhydrase 4</fullName>
    </recommendedName>
    <alternativeName>
        <fullName evidence="9">Carbonate dehydratase IV</fullName>
    </alternativeName>
    <alternativeName>
        <fullName evidence="8">Carbonic anhydrase IV</fullName>
    </alternativeName>
</protein>
<keyword evidence="14" id="KW-1185">Reference proteome</keyword>
<dbReference type="InterPro" id="IPR023561">
    <property type="entry name" value="Carbonic_anhydrase_a-class"/>
</dbReference>
<dbReference type="SUPFAM" id="SSF51069">
    <property type="entry name" value="Carbonic anhydrase"/>
    <property type="match status" value="1"/>
</dbReference>
<evidence type="ECO:0000256" key="11">
    <source>
        <dbReference type="ARBA" id="ARBA00049061"/>
    </source>
</evidence>
<evidence type="ECO:0000256" key="3">
    <source>
        <dbReference type="ARBA" id="ARBA00011736"/>
    </source>
</evidence>
<keyword evidence="5" id="KW-1003">Cell membrane</keyword>
<dbReference type="InterPro" id="IPR036398">
    <property type="entry name" value="CA_dom_sf"/>
</dbReference>
<dbReference type="GO" id="GO:0098552">
    <property type="term" value="C:side of membrane"/>
    <property type="evidence" value="ECO:0007669"/>
    <property type="project" value="UniProtKB-KW"/>
</dbReference>
<comment type="catalytic activity">
    <reaction evidence="11">
        <text>hydrogencarbonate + H(+) = CO2 + H2O</text>
        <dbReference type="Rhea" id="RHEA:10748"/>
        <dbReference type="ChEBI" id="CHEBI:15377"/>
        <dbReference type="ChEBI" id="CHEBI:15378"/>
        <dbReference type="ChEBI" id="CHEBI:16526"/>
        <dbReference type="ChEBI" id="CHEBI:17544"/>
        <dbReference type="EC" id="4.2.1.1"/>
    </reaction>
    <physiologicalReaction direction="left-to-right" evidence="11">
        <dbReference type="Rhea" id="RHEA:10749"/>
    </physiologicalReaction>
    <physiologicalReaction direction="right-to-left" evidence="11">
        <dbReference type="Rhea" id="RHEA:10750"/>
    </physiologicalReaction>
</comment>
<evidence type="ECO:0000256" key="1">
    <source>
        <dbReference type="ARBA" id="ARBA00004609"/>
    </source>
</evidence>
<evidence type="ECO:0000256" key="6">
    <source>
        <dbReference type="ARBA" id="ARBA00022622"/>
    </source>
</evidence>